<dbReference type="GO" id="GO:0046872">
    <property type="term" value="F:metal ion binding"/>
    <property type="evidence" value="ECO:0007669"/>
    <property type="project" value="UniProtKB-KW"/>
</dbReference>
<dbReference type="EMBL" id="QNZM01000176">
    <property type="protein sequence ID" value="RTZ80263.1"/>
    <property type="molecule type" value="Genomic_DNA"/>
</dbReference>
<dbReference type="InterPro" id="IPR013785">
    <property type="entry name" value="Aldolase_TIM"/>
</dbReference>
<keyword evidence="2 6" id="KW-0949">S-adenosyl-L-methionine</keyword>
<evidence type="ECO:0000259" key="7">
    <source>
        <dbReference type="PROSITE" id="PS51918"/>
    </source>
</evidence>
<dbReference type="Gene3D" id="3.20.20.70">
    <property type="entry name" value="Aldolase class I"/>
    <property type="match status" value="1"/>
</dbReference>
<dbReference type="NCBIfam" id="TIGR04337">
    <property type="entry name" value="AmmeMemoSam_rS"/>
    <property type="match status" value="1"/>
</dbReference>
<dbReference type="InterPro" id="IPR027596">
    <property type="entry name" value="AmmeMemoSam_rS"/>
</dbReference>
<keyword evidence="4 6" id="KW-0408">Iron</keyword>
<dbReference type="PANTHER" id="PTHR30352:SF5">
    <property type="entry name" value="PYRUVATE FORMATE-LYASE 1-ACTIVATING ENZYME"/>
    <property type="match status" value="1"/>
</dbReference>
<dbReference type="PROSITE" id="PS51918">
    <property type="entry name" value="RADICAL_SAM"/>
    <property type="match status" value="1"/>
</dbReference>
<dbReference type="GO" id="GO:0051539">
    <property type="term" value="F:4 iron, 4 sulfur cluster binding"/>
    <property type="evidence" value="ECO:0007669"/>
    <property type="project" value="UniProtKB-KW"/>
</dbReference>
<evidence type="ECO:0000256" key="3">
    <source>
        <dbReference type="ARBA" id="ARBA00022723"/>
    </source>
</evidence>
<dbReference type="SFLD" id="SFLDG01101">
    <property type="entry name" value="Uncharacterised_Radical_SAM_Su"/>
    <property type="match status" value="1"/>
</dbReference>
<accession>A0A432G9Z8</accession>
<dbReference type="SFLD" id="SFLDS00029">
    <property type="entry name" value="Radical_SAM"/>
    <property type="match status" value="1"/>
</dbReference>
<name>A0A432G9Z8_9DELT</name>
<evidence type="ECO:0000256" key="5">
    <source>
        <dbReference type="ARBA" id="ARBA00023014"/>
    </source>
</evidence>
<feature type="binding site" evidence="6">
    <location>
        <position position="90"/>
    </location>
    <ligand>
        <name>[4Fe-4S] cluster</name>
        <dbReference type="ChEBI" id="CHEBI:49883"/>
        <note>4Fe-4S-S-AdoMet</note>
    </ligand>
</feature>
<dbReference type="InterPro" id="IPR007197">
    <property type="entry name" value="rSAM"/>
</dbReference>
<dbReference type="AlphaFoldDB" id="A0A432G9Z8"/>
<comment type="caution">
    <text evidence="8">The sequence shown here is derived from an EMBL/GenBank/DDBJ whole genome shotgun (WGS) entry which is preliminary data.</text>
</comment>
<feature type="binding site" evidence="6">
    <location>
        <position position="87"/>
    </location>
    <ligand>
        <name>[4Fe-4S] cluster</name>
        <dbReference type="ChEBI" id="CHEBI:49883"/>
        <note>4Fe-4S-S-AdoMet</note>
    </ligand>
</feature>
<organism evidence="8 9">
    <name type="scientific">SAR324 cluster bacterium</name>
    <dbReference type="NCBI Taxonomy" id="2024889"/>
    <lineage>
        <taxon>Bacteria</taxon>
        <taxon>Deltaproteobacteria</taxon>
        <taxon>SAR324 cluster</taxon>
    </lineage>
</organism>
<gene>
    <name evidence="8" type="primary">amrS</name>
    <name evidence="8" type="ORF">DSY98_04560</name>
</gene>
<sequence length="353" mass="39581">MYHPGRYWQKLDDGRIQCDVCPRLCKLHDGQRGLCFVRQAKGEQIVLTTYGRSSGFCIDPIEKKPLNHFLPGTPVLSFGTAGCNLTCKFCQNWDISKSREFDRLTETASPEMIAKAAKDSGCRSVAFTYNDPVIFLEYAVDIAQACRDLGVHPVAVTAGYVLPEARAEFFQNMDAANVDLKAFSEKFYKKICGGKLAAVLETLEYLKHETEVWFELTTLLIPGENDAPEELHAMTEWIVEHLGPDVPLHFSAFHPDWKMRDIENTPHSTLSRAREIALGNGIRYVYVGNVHDKSGSSTYCHQCGELLIGRDWYELSDWNLDGAGLCISCGSECPGLIENHPGDWGSKRLPIRL</sequence>
<feature type="binding site" evidence="6">
    <location>
        <position position="83"/>
    </location>
    <ligand>
        <name>[4Fe-4S] cluster</name>
        <dbReference type="ChEBI" id="CHEBI:49883"/>
        <note>4Fe-4S-S-AdoMet</note>
    </ligand>
</feature>
<dbReference type="Pfam" id="PF04055">
    <property type="entry name" value="Radical_SAM"/>
    <property type="match status" value="1"/>
</dbReference>
<dbReference type="SUPFAM" id="SSF102114">
    <property type="entry name" value="Radical SAM enzymes"/>
    <property type="match status" value="1"/>
</dbReference>
<evidence type="ECO:0000313" key="9">
    <source>
        <dbReference type="Proteomes" id="UP000286732"/>
    </source>
</evidence>
<dbReference type="PIRSF" id="PIRSF004869">
    <property type="entry name" value="PflX_prd"/>
    <property type="match status" value="1"/>
</dbReference>
<evidence type="ECO:0000256" key="2">
    <source>
        <dbReference type="ARBA" id="ARBA00022691"/>
    </source>
</evidence>
<reference evidence="8 9" key="1">
    <citation type="submission" date="2018-06" db="EMBL/GenBank/DDBJ databases">
        <title>Combined omics and stable isotope probing to characterize newly discovered Mariana Back-Arc vent microbial communities.</title>
        <authorList>
            <person name="Trembath-Reichert E."/>
            <person name="Huber J.A."/>
        </authorList>
    </citation>
    <scope>NUCLEOTIDE SEQUENCE [LARGE SCALE GENOMIC DNA]</scope>
    <source>
        <strain evidence="8">MAG 63_2</strain>
    </source>
</reference>
<dbReference type="PANTHER" id="PTHR30352">
    <property type="entry name" value="PYRUVATE FORMATE-LYASE-ACTIVATING ENZYME"/>
    <property type="match status" value="1"/>
</dbReference>
<dbReference type="CDD" id="cd01335">
    <property type="entry name" value="Radical_SAM"/>
    <property type="match status" value="1"/>
</dbReference>
<evidence type="ECO:0000256" key="4">
    <source>
        <dbReference type="ARBA" id="ARBA00023004"/>
    </source>
</evidence>
<dbReference type="InterPro" id="IPR016431">
    <property type="entry name" value="Pyrv-formate_lyase-activ_prd"/>
</dbReference>
<evidence type="ECO:0000313" key="8">
    <source>
        <dbReference type="EMBL" id="RTZ80263.1"/>
    </source>
</evidence>
<keyword evidence="3 6" id="KW-0479">Metal-binding</keyword>
<evidence type="ECO:0000256" key="6">
    <source>
        <dbReference type="PIRSR" id="PIRSR004869-50"/>
    </source>
</evidence>
<dbReference type="InterPro" id="IPR034457">
    <property type="entry name" value="Organic_radical-activating"/>
</dbReference>
<comment type="cofactor">
    <cofactor evidence="6">
        <name>[4Fe-4S] cluster</name>
        <dbReference type="ChEBI" id="CHEBI:49883"/>
    </cofactor>
    <text evidence="6">Binds 1 [4Fe-4S] cluster. The cluster is coordinated with 3 cysteines and an exchangeable S-adenosyl-L-methionine.</text>
</comment>
<dbReference type="InterPro" id="IPR058240">
    <property type="entry name" value="rSAM_sf"/>
</dbReference>
<dbReference type="GO" id="GO:0003824">
    <property type="term" value="F:catalytic activity"/>
    <property type="evidence" value="ECO:0007669"/>
    <property type="project" value="InterPro"/>
</dbReference>
<feature type="domain" description="Radical SAM core" evidence="7">
    <location>
        <begin position="68"/>
        <end position="289"/>
    </location>
</feature>
<dbReference type="Proteomes" id="UP000286732">
    <property type="component" value="Unassembled WGS sequence"/>
</dbReference>
<protein>
    <submittedName>
        <fullName evidence="8">AmmeMemoRadiSam system radical SAM enzyme</fullName>
    </submittedName>
</protein>
<keyword evidence="1" id="KW-0004">4Fe-4S</keyword>
<keyword evidence="5 6" id="KW-0411">Iron-sulfur</keyword>
<evidence type="ECO:0000256" key="1">
    <source>
        <dbReference type="ARBA" id="ARBA00022485"/>
    </source>
</evidence>
<proteinExistence type="predicted"/>